<accession>A0A1S6IVF4</accession>
<dbReference type="InterPro" id="IPR014730">
    <property type="entry name" value="ETF_a/b_N"/>
</dbReference>
<reference evidence="3 4" key="1">
    <citation type="journal article" date="2016" name="Int. J. Syst. Evol. Microbiol.">
        <title>Desulfotomaculum ferrireducens sp. nov., a moderately thermophilic sulfate-reducing and dissimilatory Fe(III)-reducing bacterium isolated from compost.</title>
        <authorList>
            <person name="Yang G."/>
            <person name="Guo J."/>
            <person name="Zhuang L."/>
            <person name="Yuan Y."/>
            <person name="Zhou S."/>
        </authorList>
    </citation>
    <scope>NUCLEOTIDE SEQUENCE [LARGE SCALE GENOMIC DNA]</scope>
    <source>
        <strain evidence="3 4">GSS09</strain>
    </source>
</reference>
<evidence type="ECO:0000313" key="4">
    <source>
        <dbReference type="Proteomes" id="UP000189464"/>
    </source>
</evidence>
<dbReference type="SMART" id="SM00893">
    <property type="entry name" value="ETF"/>
    <property type="match status" value="1"/>
</dbReference>
<evidence type="ECO:0000313" key="3">
    <source>
        <dbReference type="EMBL" id="AQS58767.1"/>
    </source>
</evidence>
<dbReference type="SUPFAM" id="SSF52402">
    <property type="entry name" value="Adenine nucleotide alpha hydrolases-like"/>
    <property type="match status" value="1"/>
</dbReference>
<dbReference type="PANTHER" id="PTHR21294">
    <property type="entry name" value="ELECTRON TRANSFER FLAVOPROTEIN BETA-SUBUNIT"/>
    <property type="match status" value="1"/>
</dbReference>
<dbReference type="InterPro" id="IPR033948">
    <property type="entry name" value="ETF_beta_N"/>
</dbReference>
<dbReference type="InterPro" id="IPR012255">
    <property type="entry name" value="ETF_b"/>
</dbReference>
<dbReference type="STRING" id="1833852.B0537_06525"/>
<dbReference type="Pfam" id="PF01012">
    <property type="entry name" value="ETF"/>
    <property type="match status" value="1"/>
</dbReference>
<organism evidence="3 4">
    <name type="scientific">Desulforamulus ferrireducens</name>
    <dbReference type="NCBI Taxonomy" id="1833852"/>
    <lineage>
        <taxon>Bacteria</taxon>
        <taxon>Bacillati</taxon>
        <taxon>Bacillota</taxon>
        <taxon>Clostridia</taxon>
        <taxon>Eubacteriales</taxon>
        <taxon>Peptococcaceae</taxon>
        <taxon>Desulforamulus</taxon>
    </lineage>
</organism>
<dbReference type="RefSeq" id="WP_077713785.1">
    <property type="nucleotide sequence ID" value="NZ_CP019698.1"/>
</dbReference>
<dbReference type="GO" id="GO:0009055">
    <property type="term" value="F:electron transfer activity"/>
    <property type="evidence" value="ECO:0007669"/>
    <property type="project" value="InterPro"/>
</dbReference>
<evidence type="ECO:0000256" key="1">
    <source>
        <dbReference type="ARBA" id="ARBA00042002"/>
    </source>
</evidence>
<dbReference type="EMBL" id="CP019698">
    <property type="protein sequence ID" value="AQS58767.1"/>
    <property type="molecule type" value="Genomic_DNA"/>
</dbReference>
<dbReference type="AlphaFoldDB" id="A0A1S6IVF4"/>
<protein>
    <recommendedName>
        <fullName evidence="1">Electron transfer flavoprotein small subunit</fullName>
    </recommendedName>
</protein>
<dbReference type="CDD" id="cd01714">
    <property type="entry name" value="ETF_beta"/>
    <property type="match status" value="1"/>
</dbReference>
<evidence type="ECO:0000259" key="2">
    <source>
        <dbReference type="SMART" id="SM00893"/>
    </source>
</evidence>
<dbReference type="KEGG" id="dfg:B0537_06525"/>
<dbReference type="OrthoDB" id="9804960at2"/>
<name>A0A1S6IVF4_9FIRM</name>
<dbReference type="PIRSF" id="PIRSF000090">
    <property type="entry name" value="Beta-ETF"/>
    <property type="match status" value="1"/>
</dbReference>
<dbReference type="PANTHER" id="PTHR21294:SF17">
    <property type="entry name" value="PROTEIN FIXA"/>
    <property type="match status" value="1"/>
</dbReference>
<proteinExistence type="predicted"/>
<keyword evidence="4" id="KW-1185">Reference proteome</keyword>
<feature type="domain" description="Electron transfer flavoprotein alpha/beta-subunit N-terminal" evidence="2">
    <location>
        <begin position="22"/>
        <end position="218"/>
    </location>
</feature>
<dbReference type="InterPro" id="IPR014729">
    <property type="entry name" value="Rossmann-like_a/b/a_fold"/>
</dbReference>
<dbReference type="Proteomes" id="UP000189464">
    <property type="component" value="Chromosome"/>
</dbReference>
<sequence length="264" mass="28626">MHIIVCVKQVPDTTEVKIDPVTNTLDRSSAPAIINPYDSHAVEEAVRIKEEHGGKVTVISMGPPNAVDVIKRCITLGADDGYLLSDRAFAGSDTLATSYILSQGIAYISRQEPVDLIICGKQAIDGDTAQVGPGIARRLGIPQLTYVNHIAGLDLANKEIKVHRKLDEAYEVVVAKLPCLLTVEKEINELRYSTLPNMLRAVRYQPKVLTAADLQADISMMGLKGSPTSVSKIFAPSQRSGGEILKGQDQQLVSQLVEKLVQCI</sequence>
<dbReference type="Gene3D" id="3.40.50.620">
    <property type="entry name" value="HUPs"/>
    <property type="match status" value="1"/>
</dbReference>
<gene>
    <name evidence="3" type="ORF">B0537_06525</name>
</gene>